<keyword evidence="7" id="KW-1185">Reference proteome</keyword>
<reference evidence="6" key="3">
    <citation type="submission" date="2025-09" db="UniProtKB">
        <authorList>
            <consortium name="Ensembl"/>
        </authorList>
    </citation>
    <scope>IDENTIFICATION</scope>
</reference>
<evidence type="ECO:0000313" key="7">
    <source>
        <dbReference type="Proteomes" id="UP000018468"/>
    </source>
</evidence>
<evidence type="ECO:0000256" key="2">
    <source>
        <dbReference type="ARBA" id="ARBA00006937"/>
    </source>
</evidence>
<evidence type="ECO:0000259" key="5">
    <source>
        <dbReference type="Pfam" id="PF07894"/>
    </source>
</evidence>
<dbReference type="InterPro" id="IPR050944">
    <property type="entry name" value="FAM83"/>
</dbReference>
<dbReference type="EMBL" id="AHAT01004811">
    <property type="status" value="NOT_ANNOTATED_CDS"/>
    <property type="molecule type" value="Genomic_DNA"/>
</dbReference>
<accession>W5MSD4</accession>
<dbReference type="Ensembl" id="ENSLOCT00000011309.1">
    <property type="protein sequence ID" value="ENSLOCP00000011293.1"/>
    <property type="gene ID" value="ENSLOCG00000009259.1"/>
</dbReference>
<comment type="similarity">
    <text evidence="2">Belongs to the FAM83 family.</text>
</comment>
<dbReference type="InterPro" id="IPR012461">
    <property type="entry name" value="SACK1"/>
</dbReference>
<evidence type="ECO:0000313" key="6">
    <source>
        <dbReference type="Ensembl" id="ENSLOCP00000011293.1"/>
    </source>
</evidence>
<reference evidence="7" key="1">
    <citation type="submission" date="2011-12" db="EMBL/GenBank/DDBJ databases">
        <title>The Draft Genome of Lepisosteus oculatus.</title>
        <authorList>
            <consortium name="The Broad Institute Genome Assembly &amp; Analysis Group"/>
            <consortium name="Computational R&amp;D Group"/>
            <consortium name="and Sequencing Platform"/>
            <person name="Di Palma F."/>
            <person name="Alfoldi J."/>
            <person name="Johnson J."/>
            <person name="Berlin A."/>
            <person name="Gnerre S."/>
            <person name="Jaffe D."/>
            <person name="MacCallum I."/>
            <person name="Young S."/>
            <person name="Walker B.J."/>
            <person name="Lander E.S."/>
            <person name="Lindblad-Toh K."/>
        </authorList>
    </citation>
    <scope>NUCLEOTIDE SEQUENCE [LARGE SCALE GENOMIC DNA]</scope>
</reference>
<proteinExistence type="inferred from homology"/>
<dbReference type="GO" id="GO:0019901">
    <property type="term" value="F:protein kinase binding"/>
    <property type="evidence" value="ECO:0000318"/>
    <property type="project" value="GO_Central"/>
</dbReference>
<dbReference type="GO" id="GO:0007173">
    <property type="term" value="P:epidermal growth factor receptor signaling pathway"/>
    <property type="evidence" value="ECO:0000318"/>
    <property type="project" value="GO_Central"/>
</dbReference>
<organism evidence="6 7">
    <name type="scientific">Lepisosteus oculatus</name>
    <name type="common">Spotted gar</name>
    <dbReference type="NCBI Taxonomy" id="7918"/>
    <lineage>
        <taxon>Eukaryota</taxon>
        <taxon>Metazoa</taxon>
        <taxon>Chordata</taxon>
        <taxon>Craniata</taxon>
        <taxon>Vertebrata</taxon>
        <taxon>Euteleostomi</taxon>
        <taxon>Actinopterygii</taxon>
        <taxon>Neopterygii</taxon>
        <taxon>Holostei</taxon>
        <taxon>Semionotiformes</taxon>
        <taxon>Lepisosteidae</taxon>
        <taxon>Lepisosteus</taxon>
    </lineage>
</organism>
<dbReference type="Gene3D" id="3.30.870.10">
    <property type="entry name" value="Endonuclease Chain A"/>
    <property type="match status" value="1"/>
</dbReference>
<evidence type="ECO:0000256" key="4">
    <source>
        <dbReference type="SAM" id="MobiDB-lite"/>
    </source>
</evidence>
<dbReference type="OMA" id="YSFSWLC"/>
<evidence type="ECO:0000256" key="1">
    <source>
        <dbReference type="ARBA" id="ARBA00004496"/>
    </source>
</evidence>
<dbReference type="AlphaFoldDB" id="W5MSD4"/>
<dbReference type="Bgee" id="ENSLOCG00000009259">
    <property type="expression patterns" value="Expressed in camera-type eye and 6 other cell types or tissues"/>
</dbReference>
<dbReference type="Proteomes" id="UP000018468">
    <property type="component" value="Linkage group LG11"/>
</dbReference>
<dbReference type="HOGENOM" id="CLU_019056_0_0_1"/>
<dbReference type="PANTHER" id="PTHR16181">
    <property type="entry name" value="PROTEIN FAM83A-RELATED"/>
    <property type="match status" value="1"/>
</dbReference>
<keyword evidence="3" id="KW-0963">Cytoplasm</keyword>
<dbReference type="PANTHER" id="PTHR16181:SF29">
    <property type="entry name" value="PROTEIN FAM83A-RELATED"/>
    <property type="match status" value="1"/>
</dbReference>
<dbReference type="GeneTree" id="ENSGT00940000160768"/>
<protein>
    <submittedName>
        <fullName evidence="6">Family with sequence similarity 83 member A</fullName>
    </submittedName>
</protein>
<feature type="domain" description="Scaffolding anchor of CK1" evidence="5">
    <location>
        <begin position="34"/>
        <end position="308"/>
    </location>
</feature>
<dbReference type="eggNOG" id="ENOG502QQDU">
    <property type="taxonomic scope" value="Eukaryota"/>
</dbReference>
<feature type="region of interest" description="Disordered" evidence="4">
    <location>
        <begin position="86"/>
        <end position="109"/>
    </location>
</feature>
<dbReference type="Pfam" id="PF07894">
    <property type="entry name" value="SACK1"/>
    <property type="match status" value="1"/>
</dbReference>
<dbReference type="FunFam" id="3.30.870.10:FF:000004">
    <property type="entry name" value="protein FAM83H isoform X2"/>
    <property type="match status" value="1"/>
</dbReference>
<dbReference type="GO" id="GO:0005737">
    <property type="term" value="C:cytoplasm"/>
    <property type="evidence" value="ECO:0007669"/>
    <property type="project" value="UniProtKB-SubCell"/>
</dbReference>
<comment type="subcellular location">
    <subcellularLocation>
        <location evidence="1">Cytoplasm</location>
    </subcellularLocation>
</comment>
<dbReference type="STRING" id="7918.ENSLOCP00000011293"/>
<evidence type="ECO:0000256" key="3">
    <source>
        <dbReference type="ARBA" id="ARBA00022490"/>
    </source>
</evidence>
<name>W5MSD4_LEPOC</name>
<dbReference type="SUPFAM" id="SSF56024">
    <property type="entry name" value="Phospholipase D/nuclease"/>
    <property type="match status" value="1"/>
</dbReference>
<reference evidence="6" key="2">
    <citation type="submission" date="2025-08" db="UniProtKB">
        <authorList>
            <consortium name="Ensembl"/>
        </authorList>
    </citation>
    <scope>IDENTIFICATION</scope>
</reference>
<dbReference type="InParanoid" id="W5MSD4"/>
<sequence>ASAMSWVHSVGWYLKPKQVGKIKKRVQEMKYQSSQLSRIDLSHNESVRLATDALLDSGLQAYEETLTAEGEVDFLSQAEKEYILRSAKERSPADESQAEEGENLGETAAPTETSVTYFPTLSESEAPALDYGWPMAESRYYLQGKPSVEVYFQTDRSRSIKDLVREYISKATTVLAIVMDIFSDVEVFCDILEATKKRNVSVYLLLDHMNLHVFTEMCEKLQINSSYLTRMSVRSVTGDVYCTKSGRKFSGQIKEKFVIFDCIHALAGSYSFTWLSAQVDKNMAVLFKGSSVKHFDLEFRQLYAVSKPVGDFPAAGTQLGTLEAPNTRLQAPECPT</sequence>